<organism evidence="1 2">
    <name type="scientific">Wickerhamomyces pijperi</name>
    <name type="common">Yeast</name>
    <name type="synonym">Pichia pijperi</name>
    <dbReference type="NCBI Taxonomy" id="599730"/>
    <lineage>
        <taxon>Eukaryota</taxon>
        <taxon>Fungi</taxon>
        <taxon>Dikarya</taxon>
        <taxon>Ascomycota</taxon>
        <taxon>Saccharomycotina</taxon>
        <taxon>Saccharomycetes</taxon>
        <taxon>Phaffomycetales</taxon>
        <taxon>Wickerhamomycetaceae</taxon>
        <taxon>Wickerhamomyces</taxon>
    </lineage>
</organism>
<name>A0A9P8Q6K2_WICPI</name>
<comment type="caution">
    <text evidence="1">The sequence shown here is derived from an EMBL/GenBank/DDBJ whole genome shotgun (WGS) entry which is preliminary data.</text>
</comment>
<gene>
    <name evidence="1" type="ORF">WICPIJ_003923</name>
</gene>
<dbReference type="Proteomes" id="UP000774326">
    <property type="component" value="Unassembled WGS sequence"/>
</dbReference>
<dbReference type="AlphaFoldDB" id="A0A9P8Q6K2"/>
<accession>A0A9P8Q6K2</accession>
<reference evidence="1" key="1">
    <citation type="journal article" date="2021" name="Open Biol.">
        <title>Shared evolutionary footprints suggest mitochondrial oxidative damage underlies multiple complex I losses in fungi.</title>
        <authorList>
            <person name="Schikora-Tamarit M.A."/>
            <person name="Marcet-Houben M."/>
            <person name="Nosek J."/>
            <person name="Gabaldon T."/>
        </authorList>
    </citation>
    <scope>NUCLEOTIDE SEQUENCE</scope>
    <source>
        <strain evidence="1">CBS2887</strain>
    </source>
</reference>
<evidence type="ECO:0000313" key="2">
    <source>
        <dbReference type="Proteomes" id="UP000774326"/>
    </source>
</evidence>
<proteinExistence type="predicted"/>
<protein>
    <submittedName>
        <fullName evidence="1">Uncharacterized protein</fullName>
    </submittedName>
</protein>
<reference evidence="1" key="2">
    <citation type="submission" date="2021-01" db="EMBL/GenBank/DDBJ databases">
        <authorList>
            <person name="Schikora-Tamarit M.A."/>
        </authorList>
    </citation>
    <scope>NUCLEOTIDE SEQUENCE</scope>
    <source>
        <strain evidence="1">CBS2887</strain>
    </source>
</reference>
<evidence type="ECO:0000313" key="1">
    <source>
        <dbReference type="EMBL" id="KAH3685103.1"/>
    </source>
</evidence>
<dbReference type="EMBL" id="JAEUBG010002157">
    <property type="protein sequence ID" value="KAH3685103.1"/>
    <property type="molecule type" value="Genomic_DNA"/>
</dbReference>
<sequence>MLNEFGRFPLDFIKRSSRGHDEGLFDGEIVKLKDSGSYLFALILVKIQNLAVRTISLRSKSNFLYLVDSALPNSLVVSSEMLNSGGKALSSLFGGGVMWYSFLRDSIKDKVLISTSPLGRLLMSMCWKVSGNPQSVTVTCALVKVSKTCWKLEGFGAAMMASKSHRTINMFFCSLTRRQFSLVEATKPNLAKILDKVK</sequence>
<keyword evidence="2" id="KW-1185">Reference proteome</keyword>